<dbReference type="STRING" id="156980.SAMN04489745_3461"/>
<keyword evidence="4" id="KW-1185">Reference proteome</keyword>
<organism evidence="2 4">
    <name type="scientific">Arthrobacter woluwensis</name>
    <dbReference type="NCBI Taxonomy" id="156980"/>
    <lineage>
        <taxon>Bacteria</taxon>
        <taxon>Bacillati</taxon>
        <taxon>Actinomycetota</taxon>
        <taxon>Actinomycetes</taxon>
        <taxon>Micrococcales</taxon>
        <taxon>Micrococcaceae</taxon>
        <taxon>Arthrobacter</taxon>
    </lineage>
</organism>
<evidence type="ECO:0000313" key="2">
    <source>
        <dbReference type="EMBL" id="SEC90026.1"/>
    </source>
</evidence>
<accession>A0A1H4W9K6</accession>
<dbReference type="Proteomes" id="UP000182652">
    <property type="component" value="Unassembled WGS sequence"/>
</dbReference>
<dbReference type="AlphaFoldDB" id="A0A1H4W9K6"/>
<sequence>MGYYDEPDDRDREAEEAEADTRYNDRADEMRKDKS</sequence>
<name>A0A1H4W9K6_9MICC</name>
<protein>
    <submittedName>
        <fullName evidence="2">Uncharacterized protein</fullName>
    </submittedName>
</protein>
<dbReference type="EMBL" id="FNSN01000006">
    <property type="protein sequence ID" value="SEC95626.1"/>
    <property type="molecule type" value="Genomic_DNA"/>
</dbReference>
<feature type="compositionally biased region" description="Basic and acidic residues" evidence="1">
    <location>
        <begin position="9"/>
        <end position="35"/>
    </location>
</feature>
<evidence type="ECO:0000256" key="1">
    <source>
        <dbReference type="SAM" id="MobiDB-lite"/>
    </source>
</evidence>
<evidence type="ECO:0000313" key="4">
    <source>
        <dbReference type="Proteomes" id="UP000182652"/>
    </source>
</evidence>
<gene>
    <name evidence="2" type="ORF">SAMN04489745_3461</name>
    <name evidence="3" type="ORF">SAMN04489745_3543</name>
</gene>
<evidence type="ECO:0000313" key="3">
    <source>
        <dbReference type="EMBL" id="SEC95626.1"/>
    </source>
</evidence>
<feature type="region of interest" description="Disordered" evidence="1">
    <location>
        <begin position="1"/>
        <end position="35"/>
    </location>
</feature>
<reference evidence="2 4" key="1">
    <citation type="submission" date="2016-10" db="EMBL/GenBank/DDBJ databases">
        <authorList>
            <person name="de Groot N.N."/>
        </authorList>
    </citation>
    <scope>NUCLEOTIDE SEQUENCE [LARGE SCALE GENOMIC DNA]</scope>
    <source>
        <strain evidence="2 4">DSM 10495</strain>
    </source>
</reference>
<dbReference type="EMBL" id="FNSN01000004">
    <property type="protein sequence ID" value="SEC90026.1"/>
    <property type="molecule type" value="Genomic_DNA"/>
</dbReference>
<proteinExistence type="predicted"/>